<evidence type="ECO:0008006" key="3">
    <source>
        <dbReference type="Google" id="ProtNLM"/>
    </source>
</evidence>
<dbReference type="EMBL" id="APOJ01000027">
    <property type="protein sequence ID" value="ENU26284.1"/>
    <property type="molecule type" value="Genomic_DNA"/>
</dbReference>
<dbReference type="GeneID" id="92835981"/>
<dbReference type="PROSITE" id="PS51257">
    <property type="entry name" value="PROKAR_LIPOPROTEIN"/>
    <property type="match status" value="1"/>
</dbReference>
<comment type="caution">
    <text evidence="1">The sequence shown here is derived from an EMBL/GenBank/DDBJ whole genome shotgun (WGS) entry which is preliminary data.</text>
</comment>
<gene>
    <name evidence="1" type="ORF">F992_02621</name>
</gene>
<reference evidence="2" key="1">
    <citation type="submission" date="2013-02" db="EMBL/GenBank/DDBJ databases">
        <title>The Genome Sequence of Acinetobacter sp. NIPH 236.</title>
        <authorList>
            <consortium name="The Broad Institute Genome Sequencing Platform"/>
            <consortium name="The Broad Institute Genome Sequencing Center for Infectious Disease"/>
            <person name="Cerqueira G."/>
            <person name="Feldgarden M."/>
            <person name="Courvalin P."/>
            <person name="Perichon B."/>
            <person name="Grillot-Courvalin C."/>
            <person name="Clermont D."/>
            <person name="Rocha E."/>
            <person name="Yoon E.-J."/>
            <person name="Nemec A."/>
            <person name="Walker B."/>
            <person name="Young S.K."/>
            <person name="Zeng Q."/>
            <person name="Gargeya S."/>
            <person name="Fitzgerald M."/>
            <person name="Haas B."/>
            <person name="Abouelleil A."/>
            <person name="Alvarado L."/>
            <person name="Arachchi H.M."/>
            <person name="Berlin A.M."/>
            <person name="Chapman S.B."/>
            <person name="Dewar J."/>
            <person name="Goldberg J."/>
            <person name="Griggs A."/>
            <person name="Gujja S."/>
            <person name="Hansen M."/>
            <person name="Howarth C."/>
            <person name="Imamovic A."/>
            <person name="Larimer J."/>
            <person name="McCowan C."/>
            <person name="Murphy C."/>
            <person name="Neiman D."/>
            <person name="Pearson M."/>
            <person name="Priest M."/>
            <person name="Roberts A."/>
            <person name="Saif S."/>
            <person name="Shea T."/>
            <person name="Sisk P."/>
            <person name="Sykes S."/>
            <person name="Wortman J."/>
            <person name="Nusbaum C."/>
            <person name="Birren B."/>
        </authorList>
    </citation>
    <scope>NUCLEOTIDE SEQUENCE [LARGE SCALE GENOMIC DNA]</scope>
    <source>
        <strain evidence="2">NIPH 236</strain>
    </source>
</reference>
<reference evidence="1 2" key="2">
    <citation type="journal article" date="2016" name="Int. J. Syst. Evol. Microbiol.">
        <title>Taxonomy of haemolytic and/or proteolytic strains of the genus Acinetobacter with the proposal of Acinetobacter courvalinii sp. nov. (genomic species 14 sensu Bouvet &amp; Jeanjean), Acinetobacter dispersus sp. nov. (genomic species 17), Acinetobacter modestus sp. nov., Acinetobacter proteolyticus sp. nov. and Acinetobacter vivianii sp. nov.</title>
        <authorList>
            <person name="Nemec A."/>
            <person name="Radolfova-Krizova L."/>
            <person name="Maixnerova M."/>
            <person name="Vrestiakova E."/>
            <person name="Jezek P."/>
            <person name="Sedo O."/>
        </authorList>
    </citation>
    <scope>NUCLEOTIDE SEQUENCE [LARGE SCALE GENOMIC DNA]</scope>
    <source>
        <strain evidence="1 2">NIPH 236</strain>
    </source>
</reference>
<keyword evidence="2" id="KW-1185">Reference proteome</keyword>
<name>A0ABP2TVW8_9GAMM</name>
<protein>
    <recommendedName>
        <fullName evidence="3">Ig-like domain-containing protein</fullName>
    </recommendedName>
</protein>
<dbReference type="Gene3D" id="2.60.40.1080">
    <property type="match status" value="1"/>
</dbReference>
<evidence type="ECO:0000313" key="2">
    <source>
        <dbReference type="Proteomes" id="UP000013190"/>
    </source>
</evidence>
<sequence length="763" mass="82780">MKYSLLSILVGSLLLAGCGGGDNKTSNQSKGIETPEKLTTSKVDLANQIPITTKSLINEIVTPLGSTVIGGNIPTVNTPSVAMALNKDGQIVMLGFAKSNMPTMLDENSTALGLVYLLLHHPKDVSDEQLETYIKESAGFPELLNSVKQAFNAGQIVSNDMTILKQSLNVANQVYDRLDTVPKTAMARALPIDPAVESPYPFSLIKNEKALGSITINESKRLVNSIPLAWDATAKDYQGNILPNGKIKIPMASLGNRIATGVSDWGIIGLATDYFGSQDVIIPDDNGKTFSLTVEQTNETRITNMSSALADLIAIELKVLAETDGEKCAAEVTKAVMTGLNIEQLAKGGASGFIDSLKIDKVQLSNAMKAYKISASCAPSLGKNIEKIATAIAPKLFYVYQAYKALENTYKYASVAERLYIINKEWETKETYTVCMGQNGKISNCAVKFKLQPEGAIVATAGAEIPIILKAYDKNDKETLLPNSLKFQTDDIQKLSINADNTKLTALKQGVVQLRALDPTTDKKNDFPIEIVYPRFKESEITIKEGETVTLPLTDQKGRTIQYNGLTEWSSGDEAVANVSTFMFDPKKYAGTQIVIKGLKVGETNITGKNLTDGSLIGVRVKVEKEQPIVPKFTGQVIPENRWSGAAAFQIKIKYQCEENCEAIKYIRNIWAETHCDYIINTPDQPSASGSGEWTFFSKIDQEKGYLTLPSPIGTLGLSSEGSMSISCYAIRAGFQTNYDNQIYNWNVASGSGSGVYDPSAGL</sequence>
<organism evidence="1 2">
    <name type="scientific">Acinetobacter modestus</name>
    <dbReference type="NCBI Taxonomy" id="1776740"/>
    <lineage>
        <taxon>Bacteria</taxon>
        <taxon>Pseudomonadati</taxon>
        <taxon>Pseudomonadota</taxon>
        <taxon>Gammaproteobacteria</taxon>
        <taxon>Moraxellales</taxon>
        <taxon>Moraxellaceae</taxon>
        <taxon>Acinetobacter</taxon>
    </lineage>
</organism>
<dbReference type="Proteomes" id="UP000013190">
    <property type="component" value="Unassembled WGS sequence"/>
</dbReference>
<accession>A0ABP2TVW8</accession>
<dbReference type="RefSeq" id="WP_004663252.1">
    <property type="nucleotide sequence ID" value="NZ_BMDV01000001.1"/>
</dbReference>
<evidence type="ECO:0000313" key="1">
    <source>
        <dbReference type="EMBL" id="ENU26284.1"/>
    </source>
</evidence>
<proteinExistence type="predicted"/>